<gene>
    <name evidence="1" type="ORF">S01H4_06659</name>
</gene>
<dbReference type="AlphaFoldDB" id="X0Z757"/>
<sequence length="64" mass="7381">MHELRKKSNQSETVTRALRKYLEPDDSEGLGDASIRTILFELRLRFEPMSAEMELLKTLIALTS</sequence>
<dbReference type="EMBL" id="BART01002083">
    <property type="protein sequence ID" value="GAG56218.1"/>
    <property type="molecule type" value="Genomic_DNA"/>
</dbReference>
<reference evidence="1" key="1">
    <citation type="journal article" date="2014" name="Front. Microbiol.">
        <title>High frequency of phylogenetically diverse reductive dehalogenase-homologous genes in deep subseafloor sedimentary metagenomes.</title>
        <authorList>
            <person name="Kawai M."/>
            <person name="Futagami T."/>
            <person name="Toyoda A."/>
            <person name="Takaki Y."/>
            <person name="Nishi S."/>
            <person name="Hori S."/>
            <person name="Arai W."/>
            <person name="Tsubouchi T."/>
            <person name="Morono Y."/>
            <person name="Uchiyama I."/>
            <person name="Ito T."/>
            <person name="Fujiyama A."/>
            <person name="Inagaki F."/>
            <person name="Takami H."/>
        </authorList>
    </citation>
    <scope>NUCLEOTIDE SEQUENCE</scope>
    <source>
        <strain evidence="1">Expedition CK06-06</strain>
    </source>
</reference>
<evidence type="ECO:0000313" key="1">
    <source>
        <dbReference type="EMBL" id="GAG56218.1"/>
    </source>
</evidence>
<accession>X0Z757</accession>
<name>X0Z757_9ZZZZ</name>
<protein>
    <submittedName>
        <fullName evidence="1">Uncharacterized protein</fullName>
    </submittedName>
</protein>
<proteinExistence type="predicted"/>
<organism evidence="1">
    <name type="scientific">marine sediment metagenome</name>
    <dbReference type="NCBI Taxonomy" id="412755"/>
    <lineage>
        <taxon>unclassified sequences</taxon>
        <taxon>metagenomes</taxon>
        <taxon>ecological metagenomes</taxon>
    </lineage>
</organism>
<comment type="caution">
    <text evidence="1">The sequence shown here is derived from an EMBL/GenBank/DDBJ whole genome shotgun (WGS) entry which is preliminary data.</text>
</comment>